<protein>
    <submittedName>
        <fullName evidence="3">Uncharacterized protein</fullName>
    </submittedName>
</protein>
<name>A0A7W8LQ45_9DEIO</name>
<evidence type="ECO:0000256" key="1">
    <source>
        <dbReference type="SAM" id="MobiDB-lite"/>
    </source>
</evidence>
<evidence type="ECO:0000256" key="2">
    <source>
        <dbReference type="SAM" id="SignalP"/>
    </source>
</evidence>
<accession>A0A7W8LQ45</accession>
<keyword evidence="2" id="KW-0732">Signal</keyword>
<feature type="compositionally biased region" description="Polar residues" evidence="1">
    <location>
        <begin position="133"/>
        <end position="144"/>
    </location>
</feature>
<sequence length="170" mass="17910">MKNRAVLLALPLSLLAACGQATVPGAQAPATSPTQAEAPATPDLKTFATLLQEPGWQQTSPGYWERTTQDGRETLYAGAAGAERALQDRKATLDRVTKDLAGRPGSAPILQKLQHSVDTLQRNLDTAREKGALTSQSVWQCTVQASSRSPPKRAASRPPAPSPAPPPPTA</sequence>
<proteinExistence type="predicted"/>
<gene>
    <name evidence="3" type="ORF">HNQ09_001700</name>
</gene>
<evidence type="ECO:0000313" key="4">
    <source>
        <dbReference type="Proteomes" id="UP000525389"/>
    </source>
</evidence>
<dbReference type="EMBL" id="JACHFN010000005">
    <property type="protein sequence ID" value="MBB5234262.1"/>
    <property type="molecule type" value="Genomic_DNA"/>
</dbReference>
<feature type="signal peptide" evidence="2">
    <location>
        <begin position="1"/>
        <end position="21"/>
    </location>
</feature>
<feature type="region of interest" description="Disordered" evidence="1">
    <location>
        <begin position="130"/>
        <end position="170"/>
    </location>
</feature>
<feature type="chain" id="PRO_5031558165" evidence="2">
    <location>
        <begin position="22"/>
        <end position="170"/>
    </location>
</feature>
<reference evidence="3 4" key="1">
    <citation type="submission" date="2020-08" db="EMBL/GenBank/DDBJ databases">
        <title>Genomic Encyclopedia of Type Strains, Phase IV (KMG-IV): sequencing the most valuable type-strain genomes for metagenomic binning, comparative biology and taxonomic classification.</title>
        <authorList>
            <person name="Goeker M."/>
        </authorList>
    </citation>
    <scope>NUCLEOTIDE SEQUENCE [LARGE SCALE GENOMIC DNA]</scope>
    <source>
        <strain evidence="3 4">DSM 101791</strain>
    </source>
</reference>
<dbReference type="AlphaFoldDB" id="A0A7W8LQ45"/>
<organism evidence="3 4">
    <name type="scientific">Deinococcus budaensis</name>
    <dbReference type="NCBI Taxonomy" id="1665626"/>
    <lineage>
        <taxon>Bacteria</taxon>
        <taxon>Thermotogati</taxon>
        <taxon>Deinococcota</taxon>
        <taxon>Deinococci</taxon>
        <taxon>Deinococcales</taxon>
        <taxon>Deinococcaceae</taxon>
        <taxon>Deinococcus</taxon>
    </lineage>
</organism>
<keyword evidence="4" id="KW-1185">Reference proteome</keyword>
<feature type="compositionally biased region" description="Pro residues" evidence="1">
    <location>
        <begin position="158"/>
        <end position="170"/>
    </location>
</feature>
<dbReference type="Proteomes" id="UP000525389">
    <property type="component" value="Unassembled WGS sequence"/>
</dbReference>
<comment type="caution">
    <text evidence="3">The sequence shown here is derived from an EMBL/GenBank/DDBJ whole genome shotgun (WGS) entry which is preliminary data.</text>
</comment>
<dbReference type="PROSITE" id="PS51257">
    <property type="entry name" value="PROKAR_LIPOPROTEIN"/>
    <property type="match status" value="1"/>
</dbReference>
<evidence type="ECO:0000313" key="3">
    <source>
        <dbReference type="EMBL" id="MBB5234262.1"/>
    </source>
</evidence>